<keyword evidence="3" id="KW-1185">Reference proteome</keyword>
<accession>A0AAV7TIQ1</accession>
<proteinExistence type="predicted"/>
<dbReference type="AlphaFoldDB" id="A0AAV7TIQ1"/>
<feature type="compositionally biased region" description="Gly residues" evidence="1">
    <location>
        <begin position="38"/>
        <end position="48"/>
    </location>
</feature>
<dbReference type="EMBL" id="JANPWB010000006">
    <property type="protein sequence ID" value="KAJ1176500.1"/>
    <property type="molecule type" value="Genomic_DNA"/>
</dbReference>
<evidence type="ECO:0000313" key="2">
    <source>
        <dbReference type="EMBL" id="KAJ1176500.1"/>
    </source>
</evidence>
<organism evidence="2 3">
    <name type="scientific">Pleurodeles waltl</name>
    <name type="common">Iberian ribbed newt</name>
    <dbReference type="NCBI Taxonomy" id="8319"/>
    <lineage>
        <taxon>Eukaryota</taxon>
        <taxon>Metazoa</taxon>
        <taxon>Chordata</taxon>
        <taxon>Craniata</taxon>
        <taxon>Vertebrata</taxon>
        <taxon>Euteleostomi</taxon>
        <taxon>Amphibia</taxon>
        <taxon>Batrachia</taxon>
        <taxon>Caudata</taxon>
        <taxon>Salamandroidea</taxon>
        <taxon>Salamandridae</taxon>
        <taxon>Pleurodelinae</taxon>
        <taxon>Pleurodeles</taxon>
    </lineage>
</organism>
<comment type="caution">
    <text evidence="2">The sequence shown here is derived from an EMBL/GenBank/DDBJ whole genome shotgun (WGS) entry which is preliminary data.</text>
</comment>
<feature type="region of interest" description="Disordered" evidence="1">
    <location>
        <begin position="37"/>
        <end position="74"/>
    </location>
</feature>
<gene>
    <name evidence="2" type="ORF">NDU88_001778</name>
</gene>
<dbReference type="Proteomes" id="UP001066276">
    <property type="component" value="Chromosome 3_2"/>
</dbReference>
<evidence type="ECO:0000256" key="1">
    <source>
        <dbReference type="SAM" id="MobiDB-lite"/>
    </source>
</evidence>
<evidence type="ECO:0000313" key="3">
    <source>
        <dbReference type="Proteomes" id="UP001066276"/>
    </source>
</evidence>
<name>A0AAV7TIQ1_PLEWA</name>
<sequence>MPDINAWEVPCPCTALWSPCSRELMLRAVDACAQMQGARGGGAEGRGALGTQQTPNPEVKWPLPRPATATGPVAGRDIGSIRWSRLDVTNFDIPIKSQCVNPLRRVA</sequence>
<reference evidence="2" key="1">
    <citation type="journal article" date="2022" name="bioRxiv">
        <title>Sequencing and chromosome-scale assembly of the giantPleurodeles waltlgenome.</title>
        <authorList>
            <person name="Brown T."/>
            <person name="Elewa A."/>
            <person name="Iarovenko S."/>
            <person name="Subramanian E."/>
            <person name="Araus A.J."/>
            <person name="Petzold A."/>
            <person name="Susuki M."/>
            <person name="Suzuki K.-i.T."/>
            <person name="Hayashi T."/>
            <person name="Toyoda A."/>
            <person name="Oliveira C."/>
            <person name="Osipova E."/>
            <person name="Leigh N.D."/>
            <person name="Simon A."/>
            <person name="Yun M.H."/>
        </authorList>
    </citation>
    <scope>NUCLEOTIDE SEQUENCE</scope>
    <source>
        <strain evidence="2">20211129_DDA</strain>
        <tissue evidence="2">Liver</tissue>
    </source>
</reference>
<protein>
    <submittedName>
        <fullName evidence="2">Uncharacterized protein</fullName>
    </submittedName>
</protein>